<feature type="domain" description="SIS" evidence="2">
    <location>
        <begin position="24"/>
        <end position="170"/>
    </location>
</feature>
<dbReference type="OrthoDB" id="9761808at2"/>
<dbReference type="PANTHER" id="PTHR10937">
    <property type="entry name" value="GLUCOSAMINE--FRUCTOSE-6-PHOSPHATE AMINOTRANSFERASE, ISOMERIZING"/>
    <property type="match status" value="1"/>
</dbReference>
<dbReference type="InterPro" id="IPR035490">
    <property type="entry name" value="GlmS/FrlB_SIS"/>
</dbReference>
<dbReference type="PROSITE" id="PS51464">
    <property type="entry name" value="SIS"/>
    <property type="match status" value="2"/>
</dbReference>
<dbReference type="RefSeq" id="WP_078738118.1">
    <property type="nucleotide sequence ID" value="NZ_MSDF01000001.1"/>
</dbReference>
<evidence type="ECO:0000256" key="1">
    <source>
        <dbReference type="ARBA" id="ARBA00022737"/>
    </source>
</evidence>
<dbReference type="SUPFAM" id="SSF53697">
    <property type="entry name" value="SIS domain"/>
    <property type="match status" value="1"/>
</dbReference>
<keyword evidence="1" id="KW-0677">Repeat</keyword>
<dbReference type="Gene3D" id="3.40.50.10490">
    <property type="entry name" value="Glucose-6-phosphate isomerase like protein, domain 1"/>
    <property type="match status" value="2"/>
</dbReference>
<name>A0A1T2Z8M6_PSEFL</name>
<dbReference type="AlphaFoldDB" id="A0A1T2Z8M6"/>
<dbReference type="GO" id="GO:0097367">
    <property type="term" value="F:carbohydrate derivative binding"/>
    <property type="evidence" value="ECO:0007669"/>
    <property type="project" value="InterPro"/>
</dbReference>
<dbReference type="Pfam" id="PF01380">
    <property type="entry name" value="SIS"/>
    <property type="match status" value="2"/>
</dbReference>
<dbReference type="PANTHER" id="PTHR10937:SF8">
    <property type="entry name" value="AMINOTRANSFERASE-RELATED"/>
    <property type="match status" value="1"/>
</dbReference>
<proteinExistence type="predicted"/>
<evidence type="ECO:0000313" key="3">
    <source>
        <dbReference type="EMBL" id="OPB00993.1"/>
    </source>
</evidence>
<comment type="caution">
    <text evidence="3">The sequence shown here is derived from an EMBL/GenBank/DDBJ whole genome shotgun (WGS) entry which is preliminary data.</text>
</comment>
<protein>
    <submittedName>
        <fullName evidence="3">Iron dicitrate transport regulator FecR</fullName>
    </submittedName>
</protein>
<dbReference type="CDD" id="cd05009">
    <property type="entry name" value="SIS_GlmS_GlmD_2"/>
    <property type="match status" value="1"/>
</dbReference>
<dbReference type="EMBL" id="MSDF01000001">
    <property type="protein sequence ID" value="OPB00993.1"/>
    <property type="molecule type" value="Genomic_DNA"/>
</dbReference>
<evidence type="ECO:0000259" key="2">
    <source>
        <dbReference type="PROSITE" id="PS51464"/>
    </source>
</evidence>
<dbReference type="InterPro" id="IPR001347">
    <property type="entry name" value="SIS_dom"/>
</dbReference>
<accession>A0A1T2Z8M6</accession>
<dbReference type="Proteomes" id="UP000190965">
    <property type="component" value="Unassembled WGS sequence"/>
</dbReference>
<dbReference type="GO" id="GO:1901135">
    <property type="term" value="P:carbohydrate derivative metabolic process"/>
    <property type="evidence" value="ECO:0007669"/>
    <property type="project" value="InterPro"/>
</dbReference>
<gene>
    <name evidence="3" type="ORF">BFW87_00900</name>
</gene>
<feature type="domain" description="SIS" evidence="2">
    <location>
        <begin position="196"/>
        <end position="330"/>
    </location>
</feature>
<sequence>MSLMLSETLSIPTIVQRMLDDDTAVRRLSQQWARTLPELLITVARGSSDHAAAWFSYALMSQIGIPSLSIPLSLVSLQHPPLRLKNAWVAAFSQSGKSPDLIDSVHYLQQRGARSVALVNTPNSPLAGASDHEILLPAGLEQSVAATKSYVAMLMASAQAVAHLAEAFGIDNGLTAALQPLPEQLNQAAAEDWSPLLSLLATADKMIVVGRGAALPIAQEAALKLKETSGIQAEAFSSAEVRHGPMEIIEDGYPVLVFAPSGPEQPGTLAFAEEMRARGARVQVVAPRGTACEGLLPSAPTAHPLLEPFTMIQGFYLNAAQLAVNRGRNPDQPRFLKKVTQTH</sequence>
<evidence type="ECO:0000313" key="4">
    <source>
        <dbReference type="Proteomes" id="UP000190965"/>
    </source>
</evidence>
<organism evidence="3 4">
    <name type="scientific">Pseudomonas fluorescens</name>
    <dbReference type="NCBI Taxonomy" id="294"/>
    <lineage>
        <taxon>Bacteria</taxon>
        <taxon>Pseudomonadati</taxon>
        <taxon>Pseudomonadota</taxon>
        <taxon>Gammaproteobacteria</taxon>
        <taxon>Pseudomonadales</taxon>
        <taxon>Pseudomonadaceae</taxon>
        <taxon>Pseudomonas</taxon>
    </lineage>
</organism>
<dbReference type="CDD" id="cd05008">
    <property type="entry name" value="SIS_GlmS_GlmD_1"/>
    <property type="match status" value="1"/>
</dbReference>
<reference evidence="3 4" key="1">
    <citation type="submission" date="2016-12" db="EMBL/GenBank/DDBJ databases">
        <title>Draft genome sequences of seven strains of Pseudomonas fluorescens that produce 4-formylaminooxyvinylglycine.</title>
        <authorList>
            <person name="Okrent R.A."/>
            <person name="Manning V.A."/>
            <person name="Trippe K.M."/>
        </authorList>
    </citation>
    <scope>NUCLEOTIDE SEQUENCE [LARGE SCALE GENOMIC DNA]</scope>
    <source>
        <strain evidence="3 4">P5A</strain>
    </source>
</reference>
<dbReference type="InterPro" id="IPR046348">
    <property type="entry name" value="SIS_dom_sf"/>
</dbReference>
<dbReference type="InterPro" id="IPR035466">
    <property type="entry name" value="GlmS/AgaS_SIS"/>
</dbReference>